<dbReference type="EMBL" id="CAJNOI010000020">
    <property type="protein sequence ID" value="CAF0831188.1"/>
    <property type="molecule type" value="Genomic_DNA"/>
</dbReference>
<dbReference type="EMBL" id="CAJNOM010000274">
    <property type="protein sequence ID" value="CAF1309823.1"/>
    <property type="molecule type" value="Genomic_DNA"/>
</dbReference>
<dbReference type="Proteomes" id="UP000663832">
    <property type="component" value="Unassembled WGS sequence"/>
</dbReference>
<dbReference type="EMBL" id="CAJNOM010000314">
    <property type="protein sequence ID" value="CAF1348966.1"/>
    <property type="molecule type" value="Genomic_DNA"/>
</dbReference>
<proteinExistence type="predicted"/>
<organism evidence="1 5">
    <name type="scientific">Adineta steineri</name>
    <dbReference type="NCBI Taxonomy" id="433720"/>
    <lineage>
        <taxon>Eukaryota</taxon>
        <taxon>Metazoa</taxon>
        <taxon>Spiralia</taxon>
        <taxon>Gnathifera</taxon>
        <taxon>Rotifera</taxon>
        <taxon>Eurotatoria</taxon>
        <taxon>Bdelloidea</taxon>
        <taxon>Adinetida</taxon>
        <taxon>Adinetidae</taxon>
        <taxon>Adineta</taxon>
    </lineage>
</organism>
<sequence>MDEITKNLICTEKPILLDSSTDSQYVIIDWYLQQHGSFSSGRRSRDISLTEFSSTQQLIEYLINYIEKNYQHVNINDRDYHLIDLCRIAFEESKQFLISNKNEVSRVTSRHIWPPNHKLLLGCLINAYIVSTTDKEQENTNKNYCLITQLGNYPTHVKFVRGSYSLREEIFERFKHPFQTNFEPSQKQIDLFIEKSQILAIQQFCHYITTQQWHDLDSEFSGVLVDFIIVGDPFLFN</sequence>
<evidence type="ECO:0000313" key="3">
    <source>
        <dbReference type="EMBL" id="CAF1348966.1"/>
    </source>
</evidence>
<gene>
    <name evidence="1" type="ORF">BJG266_LOCUS6793</name>
    <name evidence="2" type="ORF">QVE165_LOCUS31726</name>
    <name evidence="3" type="ORF">QVE165_LOCUS33873</name>
</gene>
<evidence type="ECO:0000313" key="4">
    <source>
        <dbReference type="Proteomes" id="UP000663832"/>
    </source>
</evidence>
<comment type="caution">
    <text evidence="1">The sequence shown here is derived from an EMBL/GenBank/DDBJ whole genome shotgun (WGS) entry which is preliminary data.</text>
</comment>
<evidence type="ECO:0000313" key="5">
    <source>
        <dbReference type="Proteomes" id="UP000663877"/>
    </source>
</evidence>
<accession>A0A813V0Z3</accession>
<protein>
    <submittedName>
        <fullName evidence="1">Uncharacterized protein</fullName>
    </submittedName>
</protein>
<evidence type="ECO:0000313" key="2">
    <source>
        <dbReference type="EMBL" id="CAF1309823.1"/>
    </source>
</evidence>
<evidence type="ECO:0000313" key="1">
    <source>
        <dbReference type="EMBL" id="CAF0831188.1"/>
    </source>
</evidence>
<reference evidence="1" key="1">
    <citation type="submission" date="2021-02" db="EMBL/GenBank/DDBJ databases">
        <authorList>
            <person name="Nowell W R."/>
        </authorList>
    </citation>
    <scope>NUCLEOTIDE SEQUENCE</scope>
</reference>
<dbReference type="AlphaFoldDB" id="A0A813V0Z3"/>
<name>A0A813V0Z3_9BILA</name>
<keyword evidence="4" id="KW-1185">Reference proteome</keyword>
<dbReference type="Proteomes" id="UP000663877">
    <property type="component" value="Unassembled WGS sequence"/>
</dbReference>
<dbReference type="OrthoDB" id="10013822at2759"/>